<dbReference type="Gene3D" id="3.30.70.940">
    <property type="entry name" value="NusG, N-terminal domain"/>
    <property type="match status" value="1"/>
</dbReference>
<reference evidence="4 6" key="1">
    <citation type="submission" date="2018-06" db="EMBL/GenBank/DDBJ databases">
        <title>Genomic Encyclopedia of Type Strains, Phase III (KMG-III): the genomes of soil and plant-associated and newly described type strains.</title>
        <authorList>
            <person name="Whitman W."/>
        </authorList>
    </citation>
    <scope>NUCLEOTIDE SEQUENCE [LARGE SCALE GENOMIC DNA]</scope>
    <source>
        <strain evidence="4 6">CECT 7022</strain>
    </source>
</reference>
<accession>A0A2V4VWD2</accession>
<dbReference type="EMBL" id="QJSW01000006">
    <property type="protein sequence ID" value="PYE49358.1"/>
    <property type="molecule type" value="Genomic_DNA"/>
</dbReference>
<dbReference type="CDD" id="cd08000">
    <property type="entry name" value="NGN"/>
    <property type="match status" value="1"/>
</dbReference>
<dbReference type="RefSeq" id="WP_167433695.1">
    <property type="nucleotide sequence ID" value="NZ_CP054614.1"/>
</dbReference>
<reference evidence="5 7" key="2">
    <citation type="submission" date="2020-06" db="EMBL/GenBank/DDBJ databases">
        <title>Complete genome of Paenibacillus barcinonensis KACC11450.</title>
        <authorList>
            <person name="Kim M."/>
            <person name="Park Y.-J."/>
            <person name="Shin J.-H."/>
        </authorList>
    </citation>
    <scope>NUCLEOTIDE SEQUENCE [LARGE SCALE GENOMIC DNA]</scope>
    <source>
        <strain evidence="5 7">KACC11450</strain>
    </source>
</reference>
<dbReference type="GO" id="GO:0006354">
    <property type="term" value="P:DNA-templated transcription elongation"/>
    <property type="evidence" value="ECO:0007669"/>
    <property type="project" value="InterPro"/>
</dbReference>
<dbReference type="SMART" id="SM00738">
    <property type="entry name" value="NGN"/>
    <property type="match status" value="1"/>
</dbReference>
<dbReference type="EMBL" id="CP054614">
    <property type="protein sequence ID" value="QKS55567.1"/>
    <property type="molecule type" value="Genomic_DNA"/>
</dbReference>
<dbReference type="Proteomes" id="UP000247790">
    <property type="component" value="Unassembled WGS sequence"/>
</dbReference>
<dbReference type="InterPro" id="IPR006645">
    <property type="entry name" value="NGN-like_dom"/>
</dbReference>
<evidence type="ECO:0000259" key="3">
    <source>
        <dbReference type="SMART" id="SM00738"/>
    </source>
</evidence>
<dbReference type="SUPFAM" id="SSF82679">
    <property type="entry name" value="N-utilization substance G protein NusG, N-terminal domain"/>
    <property type="match status" value="1"/>
</dbReference>
<dbReference type="Proteomes" id="UP000509327">
    <property type="component" value="Chromosome"/>
</dbReference>
<dbReference type="InterPro" id="IPR036735">
    <property type="entry name" value="NGN_dom_sf"/>
</dbReference>
<keyword evidence="7" id="KW-1185">Reference proteome</keyword>
<evidence type="ECO:0000313" key="4">
    <source>
        <dbReference type="EMBL" id="PYE49358.1"/>
    </source>
</evidence>
<dbReference type="AlphaFoldDB" id="A0A2V4VWD2"/>
<protein>
    <submittedName>
        <fullName evidence="4">Transcription termination factor nusG</fullName>
    </submittedName>
</protein>
<evidence type="ECO:0000313" key="6">
    <source>
        <dbReference type="Proteomes" id="UP000247790"/>
    </source>
</evidence>
<evidence type="ECO:0000256" key="2">
    <source>
        <dbReference type="SAM" id="Coils"/>
    </source>
</evidence>
<dbReference type="Pfam" id="PF02357">
    <property type="entry name" value="NusG"/>
    <property type="match status" value="1"/>
</dbReference>
<evidence type="ECO:0000313" key="7">
    <source>
        <dbReference type="Proteomes" id="UP000509327"/>
    </source>
</evidence>
<name>A0A2V4VWD2_PAEBA</name>
<evidence type="ECO:0000256" key="1">
    <source>
        <dbReference type="ARBA" id="ARBA00023163"/>
    </source>
</evidence>
<gene>
    <name evidence="4" type="ORF">DFQ00_106344</name>
    <name evidence="5" type="ORF">HUB98_04030</name>
</gene>
<evidence type="ECO:0000313" key="5">
    <source>
        <dbReference type="EMBL" id="QKS55567.1"/>
    </source>
</evidence>
<feature type="domain" description="NusG-like N-terminal" evidence="3">
    <location>
        <begin position="1"/>
        <end position="121"/>
    </location>
</feature>
<keyword evidence="1" id="KW-0804">Transcription</keyword>
<proteinExistence type="predicted"/>
<feature type="coiled-coil region" evidence="2">
    <location>
        <begin position="161"/>
        <end position="188"/>
    </location>
</feature>
<sequence length="271" mass="29899">MGAAFAIQVMTGKENNVKKLMEWAFSKCENAQKWVKAIHNVTESTVRVLSEGGLGKVRERAIMPGYIFLEMNYDVDQHNQSAAIPADIWHLIKSIPGVLKQFTSSGQVISADEFQQMLGLEPEEQVEVVVSTDESSIVETEATQVSEAEGAVQNALHQVNTAKTVEERVEAENVLESAEKELESMIEKSYEESVGATAVALRRIQKSAKGSSEKGIIASIKVMIKNGKERICFPKTLLEKIISCNISECKSSPNNVIKLLLKYVRQKIGIS</sequence>
<organism evidence="4 6">
    <name type="scientific">Paenibacillus barcinonensis</name>
    <dbReference type="NCBI Taxonomy" id="198119"/>
    <lineage>
        <taxon>Bacteria</taxon>
        <taxon>Bacillati</taxon>
        <taxon>Bacillota</taxon>
        <taxon>Bacilli</taxon>
        <taxon>Bacillales</taxon>
        <taxon>Paenibacillaceae</taxon>
        <taxon>Paenibacillus</taxon>
    </lineage>
</organism>
<keyword evidence="2" id="KW-0175">Coiled coil</keyword>